<feature type="compositionally biased region" description="Polar residues" evidence="1">
    <location>
        <begin position="124"/>
        <end position="133"/>
    </location>
</feature>
<proteinExistence type="predicted"/>
<organism evidence="2 3">
    <name type="scientific">Pieris brassicae</name>
    <name type="common">White butterfly</name>
    <name type="synonym">Large white butterfly</name>
    <dbReference type="NCBI Taxonomy" id="7116"/>
    <lineage>
        <taxon>Eukaryota</taxon>
        <taxon>Metazoa</taxon>
        <taxon>Ecdysozoa</taxon>
        <taxon>Arthropoda</taxon>
        <taxon>Hexapoda</taxon>
        <taxon>Insecta</taxon>
        <taxon>Pterygota</taxon>
        <taxon>Neoptera</taxon>
        <taxon>Endopterygota</taxon>
        <taxon>Lepidoptera</taxon>
        <taxon>Glossata</taxon>
        <taxon>Ditrysia</taxon>
        <taxon>Papilionoidea</taxon>
        <taxon>Pieridae</taxon>
        <taxon>Pierinae</taxon>
        <taxon>Pieris</taxon>
    </lineage>
</organism>
<feature type="compositionally biased region" description="Polar residues" evidence="1">
    <location>
        <begin position="361"/>
        <end position="373"/>
    </location>
</feature>
<name>A0A9P0TUK6_PIEBR</name>
<feature type="compositionally biased region" description="Low complexity" evidence="1">
    <location>
        <begin position="299"/>
        <end position="309"/>
    </location>
</feature>
<comment type="caution">
    <text evidence="2">The sequence shown here is derived from an EMBL/GenBank/DDBJ whole genome shotgun (WGS) entry which is preliminary data.</text>
</comment>
<accession>A0A9P0TUK6</accession>
<evidence type="ECO:0000313" key="3">
    <source>
        <dbReference type="Proteomes" id="UP001152562"/>
    </source>
</evidence>
<evidence type="ECO:0000313" key="2">
    <source>
        <dbReference type="EMBL" id="CAH4033727.1"/>
    </source>
</evidence>
<sequence length="373" mass="42343">MQSISDNSVGKAIPEDHCNPMEAEKINYPEICREVEKRVRNDTPRAHRLPLTKSSFAVNRVSKVYRSEVQEILKKCRKLDRMLIRRNNPEAETESIEEIISGLKSARTESNVSEESASEDTPLVQISENSEGPKSTPENHHKNSQTRINAKKTKSRSALELLSWSRGNTQENKSSNKTLPPNKEYSKANMYEGTPSMEASFKTNSSNEKKSSKVENSINETSSRRNSSRLKGYKKDNRSYLKDITTNNNLQSEGSSNNLNSELENSNIYLENYRKENSHLEISKEEERTKRVRSSPNYSTQETSSQESSSKIESRSTTKGRTETPSKVTKISKRKIGSRKRTRTSSRTIGTQTDEDPQVSIPVTLNNYESMTT</sequence>
<feature type="region of interest" description="Disordered" evidence="1">
    <location>
        <begin position="280"/>
        <end position="373"/>
    </location>
</feature>
<dbReference type="AlphaFoldDB" id="A0A9P0TUK6"/>
<feature type="compositionally biased region" description="Basic and acidic residues" evidence="1">
    <location>
        <begin position="310"/>
        <end position="324"/>
    </location>
</feature>
<evidence type="ECO:0000256" key="1">
    <source>
        <dbReference type="SAM" id="MobiDB-lite"/>
    </source>
</evidence>
<reference evidence="2" key="1">
    <citation type="submission" date="2022-05" db="EMBL/GenBank/DDBJ databases">
        <authorList>
            <person name="Okamura Y."/>
        </authorList>
    </citation>
    <scope>NUCLEOTIDE SEQUENCE</scope>
</reference>
<feature type="region of interest" description="Disordered" evidence="1">
    <location>
        <begin position="105"/>
        <end position="261"/>
    </location>
</feature>
<keyword evidence="3" id="KW-1185">Reference proteome</keyword>
<dbReference type="EMBL" id="CALOZG010000035">
    <property type="protein sequence ID" value="CAH4033727.1"/>
    <property type="molecule type" value="Genomic_DNA"/>
</dbReference>
<feature type="compositionally biased region" description="Polar residues" evidence="1">
    <location>
        <begin position="165"/>
        <end position="179"/>
    </location>
</feature>
<feature type="region of interest" description="Disordered" evidence="1">
    <location>
        <begin position="1"/>
        <end position="20"/>
    </location>
</feature>
<gene>
    <name evidence="2" type="ORF">PIBRA_LOCUS9976</name>
</gene>
<feature type="compositionally biased region" description="Low complexity" evidence="1">
    <location>
        <begin position="247"/>
        <end position="261"/>
    </location>
</feature>
<dbReference type="Proteomes" id="UP001152562">
    <property type="component" value="Unassembled WGS sequence"/>
</dbReference>
<protein>
    <submittedName>
        <fullName evidence="2">Uncharacterized protein</fullName>
    </submittedName>
</protein>
<feature type="compositionally biased region" description="Basic residues" evidence="1">
    <location>
        <begin position="330"/>
        <end position="344"/>
    </location>
</feature>
<feature type="compositionally biased region" description="Basic and acidic residues" evidence="1">
    <location>
        <begin position="280"/>
        <end position="289"/>
    </location>
</feature>